<dbReference type="PANTHER" id="PTHR30151">
    <property type="entry name" value="ALKANE SULFONATE ABC TRANSPORTER-RELATED, MEMBRANE SUBUNIT"/>
    <property type="match status" value="1"/>
</dbReference>
<organism evidence="9 10">
    <name type="scientific">Propylenella binzhouense</name>
    <dbReference type="NCBI Taxonomy" id="2555902"/>
    <lineage>
        <taxon>Bacteria</taxon>
        <taxon>Pseudomonadati</taxon>
        <taxon>Pseudomonadota</taxon>
        <taxon>Alphaproteobacteria</taxon>
        <taxon>Hyphomicrobiales</taxon>
        <taxon>Propylenellaceae</taxon>
        <taxon>Propylenella</taxon>
    </lineage>
</organism>
<keyword evidence="4 7" id="KW-0812">Transmembrane</keyword>
<feature type="transmembrane region" description="Helical" evidence="7">
    <location>
        <begin position="92"/>
        <end position="119"/>
    </location>
</feature>
<keyword evidence="3" id="KW-1003">Cell membrane</keyword>
<feature type="transmembrane region" description="Helical" evidence="7">
    <location>
        <begin position="224"/>
        <end position="243"/>
    </location>
</feature>
<dbReference type="AlphaFoldDB" id="A0A964TAJ9"/>
<evidence type="ECO:0000259" key="8">
    <source>
        <dbReference type="PROSITE" id="PS50928"/>
    </source>
</evidence>
<dbReference type="CDD" id="cd06261">
    <property type="entry name" value="TM_PBP2"/>
    <property type="match status" value="1"/>
</dbReference>
<comment type="caution">
    <text evidence="9">The sequence shown here is derived from an EMBL/GenBank/DDBJ whole genome shotgun (WGS) entry which is preliminary data.</text>
</comment>
<sequence>MSSIPSALGIAPNAGAEAESYGEDQVRARRAAEAKRRKEGLKALVIRLVSLAVFLLLWQVVGSRIDPILFTTPVKVAAAAVRMIGSGELWQYLWPSLVVLFYGLVSACVAGVAIGLLLARFRTADLAFDMYITFLYSTPSVALVPLIVLWAGYDTLAKTVILFLFAFFPMVINTYQGVKNVDQKLLEVGKAFRCSEGQMWRHIIIPASLPFIVTGLRLAVGRGLIGMVIADLYTAISGIGYLIQRAATTYKVDMMFVPIVALGILGVTLTALLRIMEKKVAPWTAAADRD</sequence>
<dbReference type="GO" id="GO:0005886">
    <property type="term" value="C:plasma membrane"/>
    <property type="evidence" value="ECO:0007669"/>
    <property type="project" value="UniProtKB-SubCell"/>
</dbReference>
<feature type="transmembrane region" description="Helical" evidence="7">
    <location>
        <begin position="255"/>
        <end position="276"/>
    </location>
</feature>
<dbReference type="InterPro" id="IPR000515">
    <property type="entry name" value="MetI-like"/>
</dbReference>
<feature type="transmembrane region" description="Helical" evidence="7">
    <location>
        <begin position="159"/>
        <end position="178"/>
    </location>
</feature>
<evidence type="ECO:0000256" key="5">
    <source>
        <dbReference type="ARBA" id="ARBA00022989"/>
    </source>
</evidence>
<dbReference type="GO" id="GO:0055085">
    <property type="term" value="P:transmembrane transport"/>
    <property type="evidence" value="ECO:0007669"/>
    <property type="project" value="InterPro"/>
</dbReference>
<evidence type="ECO:0000313" key="9">
    <source>
        <dbReference type="EMBL" id="MYZ50322.1"/>
    </source>
</evidence>
<dbReference type="PANTHER" id="PTHR30151:SF0">
    <property type="entry name" value="ABC TRANSPORTER PERMEASE PROTEIN MJ0413-RELATED"/>
    <property type="match status" value="1"/>
</dbReference>
<dbReference type="SUPFAM" id="SSF161098">
    <property type="entry name" value="MetI-like"/>
    <property type="match status" value="1"/>
</dbReference>
<dbReference type="PROSITE" id="PS50928">
    <property type="entry name" value="ABC_TM1"/>
    <property type="match status" value="1"/>
</dbReference>
<dbReference type="InterPro" id="IPR035906">
    <property type="entry name" value="MetI-like_sf"/>
</dbReference>
<dbReference type="RefSeq" id="WP_161142645.1">
    <property type="nucleotide sequence ID" value="NZ_SPKJ01000150.1"/>
</dbReference>
<keyword evidence="10" id="KW-1185">Reference proteome</keyword>
<name>A0A964TAJ9_9HYPH</name>
<comment type="similarity">
    <text evidence="7">Belongs to the binding-protein-dependent transport system permease family.</text>
</comment>
<keyword evidence="2 7" id="KW-0813">Transport</keyword>
<evidence type="ECO:0000313" key="10">
    <source>
        <dbReference type="Proteomes" id="UP000773614"/>
    </source>
</evidence>
<accession>A0A964TAJ9</accession>
<feature type="domain" description="ABC transmembrane type-1" evidence="8">
    <location>
        <begin position="93"/>
        <end position="277"/>
    </location>
</feature>
<feature type="transmembrane region" description="Helical" evidence="7">
    <location>
        <begin position="199"/>
        <end position="218"/>
    </location>
</feature>
<keyword evidence="5 7" id="KW-1133">Transmembrane helix</keyword>
<protein>
    <submittedName>
        <fullName evidence="9">ABC transporter permease</fullName>
    </submittedName>
</protein>
<feature type="transmembrane region" description="Helical" evidence="7">
    <location>
        <begin position="44"/>
        <end position="61"/>
    </location>
</feature>
<dbReference type="Gene3D" id="1.10.3720.10">
    <property type="entry name" value="MetI-like"/>
    <property type="match status" value="1"/>
</dbReference>
<reference evidence="9" key="1">
    <citation type="submission" date="2019-03" db="EMBL/GenBank/DDBJ databases">
        <title>Afifella sp. nov., isolated from activated sludge.</title>
        <authorList>
            <person name="Li Q."/>
            <person name="Liu Y."/>
        </authorList>
    </citation>
    <scope>NUCLEOTIDE SEQUENCE</scope>
    <source>
        <strain evidence="9">L72</strain>
    </source>
</reference>
<proteinExistence type="inferred from homology"/>
<dbReference type="Proteomes" id="UP000773614">
    <property type="component" value="Unassembled WGS sequence"/>
</dbReference>
<dbReference type="Pfam" id="PF00528">
    <property type="entry name" value="BPD_transp_1"/>
    <property type="match status" value="1"/>
</dbReference>
<gene>
    <name evidence="9" type="ORF">E4O86_21665</name>
</gene>
<evidence type="ECO:0000256" key="1">
    <source>
        <dbReference type="ARBA" id="ARBA00004651"/>
    </source>
</evidence>
<evidence type="ECO:0000256" key="4">
    <source>
        <dbReference type="ARBA" id="ARBA00022692"/>
    </source>
</evidence>
<dbReference type="EMBL" id="SPKJ01000150">
    <property type="protein sequence ID" value="MYZ50322.1"/>
    <property type="molecule type" value="Genomic_DNA"/>
</dbReference>
<evidence type="ECO:0000256" key="7">
    <source>
        <dbReference type="RuleBase" id="RU363032"/>
    </source>
</evidence>
<evidence type="ECO:0000256" key="6">
    <source>
        <dbReference type="ARBA" id="ARBA00023136"/>
    </source>
</evidence>
<feature type="transmembrane region" description="Helical" evidence="7">
    <location>
        <begin position="131"/>
        <end position="153"/>
    </location>
</feature>
<comment type="subcellular location">
    <subcellularLocation>
        <location evidence="1 7">Cell membrane</location>
        <topology evidence="1 7">Multi-pass membrane protein</topology>
    </subcellularLocation>
</comment>
<keyword evidence="6 7" id="KW-0472">Membrane</keyword>
<dbReference type="OrthoDB" id="9786495at2"/>
<evidence type="ECO:0000256" key="3">
    <source>
        <dbReference type="ARBA" id="ARBA00022475"/>
    </source>
</evidence>
<evidence type="ECO:0000256" key="2">
    <source>
        <dbReference type="ARBA" id="ARBA00022448"/>
    </source>
</evidence>